<feature type="compositionally biased region" description="Basic and acidic residues" evidence="1">
    <location>
        <begin position="9"/>
        <end position="23"/>
    </location>
</feature>
<dbReference type="EMBL" id="JAUSWB010000002">
    <property type="protein sequence ID" value="MDQ0428041.1"/>
    <property type="molecule type" value="Genomic_DNA"/>
</dbReference>
<proteinExistence type="predicted"/>
<organism evidence="2 3">
    <name type="scientific">Planomicrobium stackebrandtii</name>
    <dbReference type="NCBI Taxonomy" id="253160"/>
    <lineage>
        <taxon>Bacteria</taxon>
        <taxon>Bacillati</taxon>
        <taxon>Bacillota</taxon>
        <taxon>Bacilli</taxon>
        <taxon>Bacillales</taxon>
        <taxon>Caryophanaceae</taxon>
        <taxon>Planomicrobium</taxon>
    </lineage>
</organism>
<reference evidence="2 3" key="1">
    <citation type="submission" date="2023-07" db="EMBL/GenBank/DDBJ databases">
        <title>Genomic Encyclopedia of Type Strains, Phase IV (KMG-IV): sequencing the most valuable type-strain genomes for metagenomic binning, comparative biology and taxonomic classification.</title>
        <authorList>
            <person name="Goeker M."/>
        </authorList>
    </citation>
    <scope>NUCLEOTIDE SEQUENCE [LARGE SCALE GENOMIC DNA]</scope>
    <source>
        <strain evidence="2 3">DSM 16419</strain>
    </source>
</reference>
<name>A0ABU0GRQ8_9BACL</name>
<evidence type="ECO:0000313" key="3">
    <source>
        <dbReference type="Proteomes" id="UP001241988"/>
    </source>
</evidence>
<sequence length="78" mass="8934">MTRGAGRWSLDKEKRKQPFSPDKRWKPYQYWRSLPLLVRMKRLEELGAGVWTKKSGSSRLAPTSAGSLASNGVLCHCW</sequence>
<protein>
    <submittedName>
        <fullName evidence="2">Uncharacterized protein</fullName>
    </submittedName>
</protein>
<accession>A0ABU0GRQ8</accession>
<keyword evidence="3" id="KW-1185">Reference proteome</keyword>
<dbReference type="RefSeq" id="WP_308786265.1">
    <property type="nucleotide sequence ID" value="NZ_JAUSWB010000002.1"/>
</dbReference>
<feature type="region of interest" description="Disordered" evidence="1">
    <location>
        <begin position="1"/>
        <end position="23"/>
    </location>
</feature>
<evidence type="ECO:0000313" key="2">
    <source>
        <dbReference type="EMBL" id="MDQ0428041.1"/>
    </source>
</evidence>
<gene>
    <name evidence="2" type="ORF">QOZ98_000867</name>
</gene>
<comment type="caution">
    <text evidence="2">The sequence shown here is derived from an EMBL/GenBank/DDBJ whole genome shotgun (WGS) entry which is preliminary data.</text>
</comment>
<evidence type="ECO:0000256" key="1">
    <source>
        <dbReference type="SAM" id="MobiDB-lite"/>
    </source>
</evidence>
<dbReference type="Proteomes" id="UP001241988">
    <property type="component" value="Unassembled WGS sequence"/>
</dbReference>